<gene>
    <name evidence="1" type="ORF">ACKI18_22735</name>
</gene>
<reference evidence="1 2" key="1">
    <citation type="submission" date="2024-12" db="EMBL/GenBank/DDBJ databases">
        <title>Forecasting of Potato common scab and diversities of Pathogenic streptomyces spp. in china.</title>
        <authorList>
            <person name="Handique U."/>
            <person name="Wu J."/>
        </authorList>
    </citation>
    <scope>NUCLEOTIDE SEQUENCE [LARGE SCALE GENOMIC DNA]</scope>
    <source>
        <strain evidence="1 2">ZRIMU1530</strain>
    </source>
</reference>
<dbReference type="RefSeq" id="WP_055720823.1">
    <property type="nucleotide sequence ID" value="NZ_JBJVNI010000012.1"/>
</dbReference>
<organism evidence="1 2">
    <name type="scientific">Streptomyces niveiscabiei</name>
    <dbReference type="NCBI Taxonomy" id="164115"/>
    <lineage>
        <taxon>Bacteria</taxon>
        <taxon>Bacillati</taxon>
        <taxon>Actinomycetota</taxon>
        <taxon>Actinomycetes</taxon>
        <taxon>Kitasatosporales</taxon>
        <taxon>Streptomycetaceae</taxon>
        <taxon>Streptomyces</taxon>
    </lineage>
</organism>
<comment type="caution">
    <text evidence="1">The sequence shown here is derived from an EMBL/GenBank/DDBJ whole genome shotgun (WGS) entry which is preliminary data.</text>
</comment>
<proteinExistence type="predicted"/>
<name>A0ABW9HTV5_9ACTN</name>
<evidence type="ECO:0000313" key="1">
    <source>
        <dbReference type="EMBL" id="MFM9611518.1"/>
    </source>
</evidence>
<protein>
    <submittedName>
        <fullName evidence="1">Uncharacterized protein</fullName>
    </submittedName>
</protein>
<accession>A0ABW9HTV5</accession>
<dbReference type="Proteomes" id="UP001631957">
    <property type="component" value="Unassembled WGS sequence"/>
</dbReference>
<keyword evidence="2" id="KW-1185">Reference proteome</keyword>
<sequence length="116" mass="12963">MAETPLYLARLDMYARFLSAVDAESHVVWHRQDGRYANEREAIDAVDRAYAATRAAFNPIDLEGVGPHKEARLLLDRLAAMHKEGGTNPDWKDFKAAREAFAATAGAYLRSLRGDE</sequence>
<dbReference type="EMBL" id="JBJVNI010000012">
    <property type="protein sequence ID" value="MFM9611518.1"/>
    <property type="molecule type" value="Genomic_DNA"/>
</dbReference>
<evidence type="ECO:0000313" key="2">
    <source>
        <dbReference type="Proteomes" id="UP001631957"/>
    </source>
</evidence>